<dbReference type="AlphaFoldDB" id="A0A940WQI7"/>
<dbReference type="GO" id="GO:0019441">
    <property type="term" value="P:L-tryptophan catabolic process to kynurenine"/>
    <property type="evidence" value="ECO:0007669"/>
    <property type="project" value="InterPro"/>
</dbReference>
<keyword evidence="2" id="KW-1185">Reference proteome</keyword>
<reference evidence="1" key="1">
    <citation type="submission" date="2021-03" db="EMBL/GenBank/DDBJ databases">
        <title>Bacillus suaedae sp. nov., isolated from Suaeda aralocaspica.</title>
        <authorList>
            <person name="Lei R.F.R."/>
        </authorList>
    </citation>
    <scope>NUCLEOTIDE SEQUENCE</scope>
    <source>
        <strain evidence="1">YZJH907-2</strain>
    </source>
</reference>
<evidence type="ECO:0000313" key="2">
    <source>
        <dbReference type="Proteomes" id="UP000678228"/>
    </source>
</evidence>
<name>A0A940WQI7_9BACI</name>
<dbReference type="SUPFAM" id="SSF102198">
    <property type="entry name" value="Putative cyclase"/>
    <property type="match status" value="1"/>
</dbReference>
<dbReference type="RefSeq" id="WP_210595439.1">
    <property type="nucleotide sequence ID" value="NZ_JAGKSQ010000001.1"/>
</dbReference>
<dbReference type="Gene3D" id="3.50.30.50">
    <property type="entry name" value="Putative cyclase"/>
    <property type="match status" value="1"/>
</dbReference>
<accession>A0A940WQI7</accession>
<gene>
    <name evidence="1" type="ORF">J7W16_02355</name>
</gene>
<evidence type="ECO:0000313" key="1">
    <source>
        <dbReference type="EMBL" id="MBP3949958.1"/>
    </source>
</evidence>
<dbReference type="Pfam" id="PF04199">
    <property type="entry name" value="Cyclase"/>
    <property type="match status" value="1"/>
</dbReference>
<protein>
    <submittedName>
        <fullName evidence="1">Cyclase family protein</fullName>
    </submittedName>
</protein>
<sequence length="227" mass="25635">MSQRIIDLSQEIYQGMPVLPLQQQTLIFPNVTHEVSKQKMGFAFANNNLIFNEHGPTHSDAIYEYDPDGDTIDKMPLEWFFGPAICLDLSHVSPDSQITKAQLKDALLKSEQVIEPGEIVLIHTGHYERTFGTNEWLTKHTGLSYQAAKWLAEQEVKNIGIDTPSIDHPDDQKYSGHLVCREYQITNTENLCNLDKVINQRFLYIGLPLKIRGGTGSPIRAVAVVMD</sequence>
<dbReference type="GO" id="GO:0004061">
    <property type="term" value="F:arylformamidase activity"/>
    <property type="evidence" value="ECO:0007669"/>
    <property type="project" value="InterPro"/>
</dbReference>
<dbReference type="PANTHER" id="PTHR31118:SF12">
    <property type="entry name" value="CYCLASE-LIKE PROTEIN 2"/>
    <property type="match status" value="1"/>
</dbReference>
<proteinExistence type="predicted"/>
<dbReference type="Proteomes" id="UP000678228">
    <property type="component" value="Unassembled WGS sequence"/>
</dbReference>
<dbReference type="PANTHER" id="PTHR31118">
    <property type="entry name" value="CYCLASE-LIKE PROTEIN 2"/>
    <property type="match status" value="1"/>
</dbReference>
<dbReference type="InterPro" id="IPR007325">
    <property type="entry name" value="KFase/CYL"/>
</dbReference>
<comment type="caution">
    <text evidence="1">The sequence shown here is derived from an EMBL/GenBank/DDBJ whole genome shotgun (WGS) entry which is preliminary data.</text>
</comment>
<organism evidence="1 2">
    <name type="scientific">Halalkalibacter suaedae</name>
    <dbReference type="NCBI Taxonomy" id="2822140"/>
    <lineage>
        <taxon>Bacteria</taxon>
        <taxon>Bacillati</taxon>
        <taxon>Bacillota</taxon>
        <taxon>Bacilli</taxon>
        <taxon>Bacillales</taxon>
        <taxon>Bacillaceae</taxon>
        <taxon>Halalkalibacter</taxon>
    </lineage>
</organism>
<dbReference type="InterPro" id="IPR037175">
    <property type="entry name" value="KFase_sf"/>
</dbReference>
<dbReference type="EMBL" id="JAGKSQ010000001">
    <property type="protein sequence ID" value="MBP3949958.1"/>
    <property type="molecule type" value="Genomic_DNA"/>
</dbReference>